<evidence type="ECO:0000256" key="1">
    <source>
        <dbReference type="ARBA" id="ARBA00022448"/>
    </source>
</evidence>
<keyword evidence="11" id="KW-1185">Reference proteome</keyword>
<dbReference type="Proteomes" id="UP000245765">
    <property type="component" value="Unassembled WGS sequence"/>
</dbReference>
<dbReference type="Pfam" id="PF00005">
    <property type="entry name" value="ABC_tran"/>
    <property type="match status" value="1"/>
</dbReference>
<evidence type="ECO:0000259" key="9">
    <source>
        <dbReference type="PROSITE" id="PS50893"/>
    </source>
</evidence>
<dbReference type="InterPro" id="IPR005893">
    <property type="entry name" value="PotA-like"/>
</dbReference>
<gene>
    <name evidence="8" type="primary">potA</name>
    <name evidence="10" type="ORF">DFH01_09815</name>
</gene>
<evidence type="ECO:0000256" key="3">
    <source>
        <dbReference type="ARBA" id="ARBA00022519"/>
    </source>
</evidence>
<keyword evidence="4 8" id="KW-0547">Nucleotide-binding</keyword>
<dbReference type="InterPro" id="IPR008995">
    <property type="entry name" value="Mo/tungstate-bd_C_term_dom"/>
</dbReference>
<accession>A0A317FF07</accession>
<dbReference type="GO" id="GO:0015417">
    <property type="term" value="F:ABC-type polyamine transporter activity"/>
    <property type="evidence" value="ECO:0007669"/>
    <property type="project" value="UniProtKB-EC"/>
</dbReference>
<feature type="domain" description="ABC transporter" evidence="9">
    <location>
        <begin position="21"/>
        <end position="251"/>
    </location>
</feature>
<dbReference type="EC" id="7.6.2.11" evidence="8"/>
<dbReference type="InterPro" id="IPR003439">
    <property type="entry name" value="ABC_transporter-like_ATP-bd"/>
</dbReference>
<dbReference type="SUPFAM" id="SSF52540">
    <property type="entry name" value="P-loop containing nucleoside triphosphate hydrolases"/>
    <property type="match status" value="1"/>
</dbReference>
<dbReference type="AlphaFoldDB" id="A0A317FF07"/>
<dbReference type="EMBL" id="QGNA01000002">
    <property type="protein sequence ID" value="PWS37694.1"/>
    <property type="molecule type" value="Genomic_DNA"/>
</dbReference>
<evidence type="ECO:0000313" key="11">
    <source>
        <dbReference type="Proteomes" id="UP000245765"/>
    </source>
</evidence>
<dbReference type="PROSITE" id="PS50893">
    <property type="entry name" value="ABC_TRANSPORTER_2"/>
    <property type="match status" value="1"/>
</dbReference>
<dbReference type="GO" id="GO:0016887">
    <property type="term" value="F:ATP hydrolysis activity"/>
    <property type="evidence" value="ECO:0007669"/>
    <property type="project" value="InterPro"/>
</dbReference>
<comment type="similarity">
    <text evidence="8">Belongs to the ABC transporter superfamily. Spermidine/putrescine importer (TC 3.A.1.11.1) family.</text>
</comment>
<evidence type="ECO:0000256" key="5">
    <source>
        <dbReference type="ARBA" id="ARBA00022840"/>
    </source>
</evidence>
<dbReference type="InterPro" id="IPR013611">
    <property type="entry name" value="Transp-assoc_OB_typ2"/>
</dbReference>
<dbReference type="OrthoDB" id="9802264at2"/>
<keyword evidence="1 8" id="KW-0813">Transport</keyword>
<dbReference type="GO" id="GO:0015847">
    <property type="term" value="P:putrescine transport"/>
    <property type="evidence" value="ECO:0007669"/>
    <property type="project" value="UniProtKB-ARBA"/>
</dbReference>
<organism evidence="10 11">
    <name type="scientific">Falsiroseomonas bella</name>
    <dbReference type="NCBI Taxonomy" id="2184016"/>
    <lineage>
        <taxon>Bacteria</taxon>
        <taxon>Pseudomonadati</taxon>
        <taxon>Pseudomonadota</taxon>
        <taxon>Alphaproteobacteria</taxon>
        <taxon>Acetobacterales</taxon>
        <taxon>Roseomonadaceae</taxon>
        <taxon>Falsiroseomonas</taxon>
    </lineage>
</organism>
<comment type="caution">
    <text evidence="10">The sequence shown here is derived from an EMBL/GenBank/DDBJ whole genome shotgun (WGS) entry which is preliminary data.</text>
</comment>
<dbReference type="NCBIfam" id="TIGR01187">
    <property type="entry name" value="potA"/>
    <property type="match status" value="1"/>
</dbReference>
<dbReference type="SMART" id="SM00382">
    <property type="entry name" value="AAA"/>
    <property type="match status" value="1"/>
</dbReference>
<dbReference type="Pfam" id="PF08402">
    <property type="entry name" value="TOBE_2"/>
    <property type="match status" value="1"/>
</dbReference>
<dbReference type="PROSITE" id="PS00211">
    <property type="entry name" value="ABC_TRANSPORTER_1"/>
    <property type="match status" value="1"/>
</dbReference>
<dbReference type="InterPro" id="IPR003593">
    <property type="entry name" value="AAA+_ATPase"/>
</dbReference>
<evidence type="ECO:0000256" key="2">
    <source>
        <dbReference type="ARBA" id="ARBA00022475"/>
    </source>
</evidence>
<keyword evidence="2 8" id="KW-1003">Cell membrane</keyword>
<evidence type="ECO:0000313" key="10">
    <source>
        <dbReference type="EMBL" id="PWS37694.1"/>
    </source>
</evidence>
<evidence type="ECO:0000256" key="6">
    <source>
        <dbReference type="ARBA" id="ARBA00022967"/>
    </source>
</evidence>
<reference evidence="11" key="1">
    <citation type="submission" date="2018-05" db="EMBL/GenBank/DDBJ databases">
        <authorList>
            <person name="Du Z."/>
            <person name="Wang X."/>
        </authorList>
    </citation>
    <scope>NUCLEOTIDE SEQUENCE [LARGE SCALE GENOMIC DNA]</scope>
    <source>
        <strain evidence="11">CQN31</strain>
    </source>
</reference>
<dbReference type="FunFam" id="3.40.50.300:FF:000133">
    <property type="entry name" value="Spermidine/putrescine import ATP-binding protein PotA"/>
    <property type="match status" value="1"/>
</dbReference>
<name>A0A317FF07_9PROT</name>
<dbReference type="PANTHER" id="PTHR42781:SF5">
    <property type="entry name" value="PUTRESCINE TRANSPORT ATP-BINDING PROTEIN POTG"/>
    <property type="match status" value="1"/>
</dbReference>
<dbReference type="InterPro" id="IPR027417">
    <property type="entry name" value="P-loop_NTPase"/>
</dbReference>
<dbReference type="InterPro" id="IPR017871">
    <property type="entry name" value="ABC_transporter-like_CS"/>
</dbReference>
<evidence type="ECO:0000256" key="4">
    <source>
        <dbReference type="ARBA" id="ARBA00022741"/>
    </source>
</evidence>
<comment type="subunit">
    <text evidence="8">The complex is composed of two ATP-binding proteins (PotA), two transmembrane proteins (PotB and PotC) and a solute-binding protein (PotD).</text>
</comment>
<evidence type="ECO:0000256" key="7">
    <source>
        <dbReference type="ARBA" id="ARBA00023136"/>
    </source>
</evidence>
<sequence length="380" mass="42038">MAAPRPGSAEPWRDPGAEPFLQIEGLTKRFGDFVALDRVDLSIWRGEFFALLGGSGSGKSTLLRCLAGLIEPDAGRILLDGQDMAQVPPYRRPVNMMFQSYALFPHMDVARNIGFGLRQEGASRAVIRDRVAEMLALVRMEGFGARRPDELSGGQRARVALARALAKRPKLLLLDEPLSALDKNLREATQFELVNIQERTGTTFVIVTHDQEEAMTMATRLAVMDRGTLAQVGTPGEVYEFPNSRFTAEFLGTANILEGVVEALTPAGARIGSSEYDFDILSEGEPPKPLGSRVFVAIRPERMRIERAQEGADFGDNRVVGRVRDIAYFGDFFVYYVVLEGGKELRVSQPNLRRITERPVDWDDLVAVSWAPEASVVLPE</sequence>
<keyword evidence="6 8" id="KW-1278">Translocase</keyword>
<dbReference type="SUPFAM" id="SSF50331">
    <property type="entry name" value="MOP-like"/>
    <property type="match status" value="1"/>
</dbReference>
<comment type="function">
    <text evidence="8">Part of the ABC transporter complex PotABCD involved in spermidine/putrescine import. Responsible for energy coupling to the transport system.</text>
</comment>
<evidence type="ECO:0000256" key="8">
    <source>
        <dbReference type="RuleBase" id="RU364083"/>
    </source>
</evidence>
<protein>
    <recommendedName>
        <fullName evidence="8">Spermidine/putrescine import ATP-binding protein PotA</fullName>
        <ecNumber evidence="8">7.6.2.11</ecNumber>
    </recommendedName>
</protein>
<dbReference type="GO" id="GO:0043190">
    <property type="term" value="C:ATP-binding cassette (ABC) transporter complex"/>
    <property type="evidence" value="ECO:0007669"/>
    <property type="project" value="InterPro"/>
</dbReference>
<comment type="catalytic activity">
    <reaction evidence="8">
        <text>ATP + H2O + polyamine-[polyamine-binding protein]Side 1 = ADP + phosphate + polyamineSide 2 + [polyamine-binding protein]Side 1.</text>
        <dbReference type="EC" id="7.6.2.11"/>
    </reaction>
</comment>
<dbReference type="PANTHER" id="PTHR42781">
    <property type="entry name" value="SPERMIDINE/PUTRESCINE IMPORT ATP-BINDING PROTEIN POTA"/>
    <property type="match status" value="1"/>
</dbReference>
<dbReference type="Gene3D" id="2.40.50.100">
    <property type="match status" value="1"/>
</dbReference>
<keyword evidence="3" id="KW-0997">Cell inner membrane</keyword>
<proteinExistence type="inferred from homology"/>
<keyword evidence="5 8" id="KW-0067">ATP-binding</keyword>
<dbReference type="Gene3D" id="3.40.50.300">
    <property type="entry name" value="P-loop containing nucleotide triphosphate hydrolases"/>
    <property type="match status" value="1"/>
</dbReference>
<dbReference type="GO" id="GO:0005524">
    <property type="term" value="F:ATP binding"/>
    <property type="evidence" value="ECO:0007669"/>
    <property type="project" value="UniProtKB-KW"/>
</dbReference>
<keyword evidence="7 8" id="KW-0472">Membrane</keyword>
<dbReference type="InterPro" id="IPR050093">
    <property type="entry name" value="ABC_SmlMolc_Importer"/>
</dbReference>